<accession>A0AAW0GNM9</accession>
<keyword evidence="1" id="KW-0812">Transmembrane</keyword>
<reference evidence="2 3" key="1">
    <citation type="submission" date="2022-09" db="EMBL/GenBank/DDBJ databases">
        <authorList>
            <person name="Palmer J.M."/>
        </authorList>
    </citation>
    <scope>NUCLEOTIDE SEQUENCE [LARGE SCALE GENOMIC DNA]</scope>
    <source>
        <strain evidence="2 3">DSM 7382</strain>
    </source>
</reference>
<keyword evidence="3" id="KW-1185">Reference proteome</keyword>
<keyword evidence="1" id="KW-1133">Transmembrane helix</keyword>
<name>A0AAW0GNM9_9APHY</name>
<dbReference type="AlphaFoldDB" id="A0AAW0GNM9"/>
<proteinExistence type="predicted"/>
<evidence type="ECO:0000313" key="3">
    <source>
        <dbReference type="Proteomes" id="UP001385951"/>
    </source>
</evidence>
<keyword evidence="1" id="KW-0472">Membrane</keyword>
<sequence>MSAVYSAFANFIQALGGIVGGIMNSVLAIFQAFLALVKALLSGVFQVGQAILKLGADLTQDVVGFVFANFFLILVLGGGYYLYSTRQGARTSIKKRV</sequence>
<evidence type="ECO:0000256" key="1">
    <source>
        <dbReference type="SAM" id="Phobius"/>
    </source>
</evidence>
<organism evidence="2 3">
    <name type="scientific">Cerrena zonata</name>
    <dbReference type="NCBI Taxonomy" id="2478898"/>
    <lineage>
        <taxon>Eukaryota</taxon>
        <taxon>Fungi</taxon>
        <taxon>Dikarya</taxon>
        <taxon>Basidiomycota</taxon>
        <taxon>Agaricomycotina</taxon>
        <taxon>Agaricomycetes</taxon>
        <taxon>Polyporales</taxon>
        <taxon>Cerrenaceae</taxon>
        <taxon>Cerrena</taxon>
    </lineage>
</organism>
<dbReference type="EMBL" id="JASBNA010000002">
    <property type="protein sequence ID" value="KAK7694376.1"/>
    <property type="molecule type" value="Genomic_DNA"/>
</dbReference>
<feature type="transmembrane region" description="Helical" evidence="1">
    <location>
        <begin position="12"/>
        <end position="37"/>
    </location>
</feature>
<gene>
    <name evidence="2" type="ORF">QCA50_001562</name>
</gene>
<protein>
    <submittedName>
        <fullName evidence="2">Uncharacterized protein</fullName>
    </submittedName>
</protein>
<dbReference type="Proteomes" id="UP001385951">
    <property type="component" value="Unassembled WGS sequence"/>
</dbReference>
<evidence type="ECO:0000313" key="2">
    <source>
        <dbReference type="EMBL" id="KAK7694376.1"/>
    </source>
</evidence>
<feature type="transmembrane region" description="Helical" evidence="1">
    <location>
        <begin position="62"/>
        <end position="83"/>
    </location>
</feature>
<comment type="caution">
    <text evidence="2">The sequence shown here is derived from an EMBL/GenBank/DDBJ whole genome shotgun (WGS) entry which is preliminary data.</text>
</comment>